<dbReference type="AlphaFoldDB" id="A0A830H6F9"/>
<dbReference type="InterPro" id="IPR006186">
    <property type="entry name" value="Ser/Thr-sp_prot-phosphatase"/>
</dbReference>
<feature type="region of interest" description="Disordered" evidence="2">
    <location>
        <begin position="435"/>
        <end position="470"/>
    </location>
</feature>
<comment type="catalytic activity">
    <reaction evidence="1">
        <text>O-phospho-L-threonyl-[protein] + H2O = L-threonyl-[protein] + phosphate</text>
        <dbReference type="Rhea" id="RHEA:47004"/>
        <dbReference type="Rhea" id="RHEA-COMP:11060"/>
        <dbReference type="Rhea" id="RHEA-COMP:11605"/>
        <dbReference type="ChEBI" id="CHEBI:15377"/>
        <dbReference type="ChEBI" id="CHEBI:30013"/>
        <dbReference type="ChEBI" id="CHEBI:43474"/>
        <dbReference type="ChEBI" id="CHEBI:61977"/>
        <dbReference type="EC" id="3.1.3.16"/>
    </reaction>
</comment>
<feature type="transmembrane region" description="Helical" evidence="3">
    <location>
        <begin position="337"/>
        <end position="367"/>
    </location>
</feature>
<evidence type="ECO:0000313" key="6">
    <source>
        <dbReference type="Proteomes" id="UP000660262"/>
    </source>
</evidence>
<protein>
    <recommendedName>
        <fullName evidence="1">Serine/threonine-protein phosphatase</fullName>
        <ecNumber evidence="1">3.1.3.16</ecNumber>
    </recommendedName>
</protein>
<proteinExistence type="inferred from homology"/>
<dbReference type="Gene3D" id="3.60.21.10">
    <property type="match status" value="1"/>
</dbReference>
<reference evidence="5" key="1">
    <citation type="submission" date="2020-10" db="EMBL/GenBank/DDBJ databases">
        <title>Unveiling of a novel bifunctional photoreceptor, Dualchrome1, isolated from a cosmopolitan green alga.</title>
        <authorList>
            <person name="Suzuki S."/>
            <person name="Kawachi M."/>
        </authorList>
    </citation>
    <scope>NUCLEOTIDE SEQUENCE</scope>
    <source>
        <strain evidence="5">NIES 2893</strain>
    </source>
</reference>
<name>A0A830H6F9_9CHLO</name>
<keyword evidence="1" id="KW-0378">Hydrolase</keyword>
<accession>A0A830H6F9</accession>
<dbReference type="SUPFAM" id="SSF56300">
    <property type="entry name" value="Metallo-dependent phosphatases"/>
    <property type="match status" value="1"/>
</dbReference>
<dbReference type="PRINTS" id="PR00114">
    <property type="entry name" value="STPHPHTASE"/>
</dbReference>
<dbReference type="EC" id="3.1.3.16" evidence="1"/>
<dbReference type="PANTHER" id="PTHR46422">
    <property type="entry name" value="SERINE/THREONINE-PROTEIN PHOSPHATASE BSL3"/>
    <property type="match status" value="1"/>
</dbReference>
<dbReference type="Pfam" id="PF00149">
    <property type="entry name" value="Metallophos"/>
    <property type="match status" value="1"/>
</dbReference>
<evidence type="ECO:0000256" key="2">
    <source>
        <dbReference type="SAM" id="MobiDB-lite"/>
    </source>
</evidence>
<keyword evidence="3" id="KW-0472">Membrane</keyword>
<dbReference type="SMART" id="SM00156">
    <property type="entry name" value="PP2Ac"/>
    <property type="match status" value="1"/>
</dbReference>
<dbReference type="Proteomes" id="UP000660262">
    <property type="component" value="Unassembled WGS sequence"/>
</dbReference>
<dbReference type="PROSITE" id="PS00125">
    <property type="entry name" value="SER_THR_PHOSPHATASE"/>
    <property type="match status" value="1"/>
</dbReference>
<evidence type="ECO:0000313" key="5">
    <source>
        <dbReference type="EMBL" id="GHP01301.1"/>
    </source>
</evidence>
<dbReference type="EMBL" id="BNJQ01000001">
    <property type="protein sequence ID" value="GHP01301.1"/>
    <property type="molecule type" value="Genomic_DNA"/>
</dbReference>
<comment type="caution">
    <text evidence="5">The sequence shown here is derived from an EMBL/GenBank/DDBJ whole genome shotgun (WGS) entry which is preliminary data.</text>
</comment>
<dbReference type="SUPFAM" id="SSF82866">
    <property type="entry name" value="Multidrug efflux transporter AcrB transmembrane domain"/>
    <property type="match status" value="1"/>
</dbReference>
<evidence type="ECO:0000256" key="1">
    <source>
        <dbReference type="RuleBase" id="RU004273"/>
    </source>
</evidence>
<feature type="transmembrane region" description="Helical" evidence="3">
    <location>
        <begin position="306"/>
        <end position="325"/>
    </location>
</feature>
<comment type="similarity">
    <text evidence="1">Belongs to the PPP phosphatase family.</text>
</comment>
<organism evidence="5 6">
    <name type="scientific">Pycnococcus provasolii</name>
    <dbReference type="NCBI Taxonomy" id="41880"/>
    <lineage>
        <taxon>Eukaryota</taxon>
        <taxon>Viridiplantae</taxon>
        <taxon>Chlorophyta</taxon>
        <taxon>Pseudoscourfieldiophyceae</taxon>
        <taxon>Pseudoscourfieldiales</taxon>
        <taxon>Pycnococcaceae</taxon>
        <taxon>Pycnococcus</taxon>
    </lineage>
</organism>
<keyword evidence="3" id="KW-1133">Transmembrane helix</keyword>
<sequence length="971" mass="107302">MDKRHFFRYKQVPEPYQDDDGAPPMTEDEMVTTVTLIELHNLEQTLAALGLVLGKFSVSANNSGWRSRGTTIANRDAQVTIIQQEEDALRFGDPDVWRRLQTEPVKIRDEDIVWGLHAADTGNYLNPDSHSRLVLDTTFDPSSEDAQLYMLNFEKRLLSKPFAKPVSPGKRISVFEKFRDWLEENFRRRKNAAYSMADAYRTSCGNATSLPVPQSHFHACMLSFAREEENSNVLGDGERVRIIRMYVRSDARFDSSFNVLRSVWTDFENFMNDERRRVAPPGVRSMFHSSGHFHWYDTNRSMLETAVEAGGIALAVSAAVVFLSSRSLSATTFAVVSIAYVLTAVTACVVAMGWELGFLEAICFAILRKRKGPPRSGGSSQDGLQCSEEYSQDAIVSSPPHLKANSNRHNININAHGGEPLPVLKRTARPWETKHAGAVSKAARLSVSDLPPPSPPPPNHKQNDKQSELRAKWSSRADCVLGGTDRHRLKDIETLRFERRRLEDGVVDDELLSTPRCAGSSSQQARTCVSSAFLAQLLRAPEDAPAVDAPFAFSETMVTRLCDEVQAILVNEPTVLELRAPLKVFGDLHGQYSDLLRLFSSFGTPTYGCAEEAVGGTLPPPLLPRAGASLDPMLTRTTSGAVPVQPRAADGDLGTYGYLFLGDYVDRGPHSLEVVCLLLALKLRYPNDIHLLRGNHESSETNGTHGLLRECCLRMEEHHAGLRVWKRLNALFDWLPLAALVEKRVLCLHGGLGCSVRSVADLRAIKRPIRLDPYLCTMVGADASELWNAVGGDVDEDEVVVRMEGAEPEGLKPPSGGSTIDEILREVNGSFTSRRSYTKRTVRSQRLLADVLWSDPTDPGELGVCENAQRGVGMHRFGADVVKKFCDDNDLDLVVRAHECVMDGFERFAGGHLATVFSAPYYCGQVPNSAAILCLDRALRVRPMLLQPANISPVVEEDDCLTVCEGGAVCN</sequence>
<feature type="domain" description="Serine/threonine specific protein phosphatases" evidence="4">
    <location>
        <begin position="692"/>
        <end position="697"/>
    </location>
</feature>
<dbReference type="GO" id="GO:0004722">
    <property type="term" value="F:protein serine/threonine phosphatase activity"/>
    <property type="evidence" value="ECO:0007669"/>
    <property type="project" value="UniProtKB-EC"/>
</dbReference>
<dbReference type="PANTHER" id="PTHR46422:SF7">
    <property type="entry name" value="SERINE_THREONINE-PROTEIN PHOSPHATASE BSL2-RELATED"/>
    <property type="match status" value="1"/>
</dbReference>
<feature type="compositionally biased region" description="Basic and acidic residues" evidence="2">
    <location>
        <begin position="461"/>
        <end position="470"/>
    </location>
</feature>
<evidence type="ECO:0000259" key="4">
    <source>
        <dbReference type="PROSITE" id="PS00125"/>
    </source>
</evidence>
<keyword evidence="6" id="KW-1185">Reference proteome</keyword>
<feature type="compositionally biased region" description="Pro residues" evidence="2">
    <location>
        <begin position="450"/>
        <end position="459"/>
    </location>
</feature>
<evidence type="ECO:0000256" key="3">
    <source>
        <dbReference type="SAM" id="Phobius"/>
    </source>
</evidence>
<gene>
    <name evidence="5" type="ORF">PPROV_000005700</name>
</gene>
<dbReference type="InterPro" id="IPR029052">
    <property type="entry name" value="Metallo-depent_PP-like"/>
</dbReference>
<dbReference type="InterPro" id="IPR004843">
    <property type="entry name" value="Calcineurin-like_PHP"/>
</dbReference>
<keyword evidence="3" id="KW-0812">Transmembrane</keyword>